<gene>
    <name evidence="2" type="ORF">ILEXP_LOCUS808</name>
</gene>
<comment type="caution">
    <text evidence="2">The sequence shown here is derived from an EMBL/GenBank/DDBJ whole genome shotgun (WGS) entry which is preliminary data.</text>
</comment>
<protein>
    <recommendedName>
        <fullName evidence="1">Exportin-1/Importin-beta-like domain-containing protein</fullName>
    </recommendedName>
</protein>
<evidence type="ECO:0000313" key="3">
    <source>
        <dbReference type="Proteomes" id="UP001642360"/>
    </source>
</evidence>
<evidence type="ECO:0000313" key="2">
    <source>
        <dbReference type="EMBL" id="CAK9133881.1"/>
    </source>
</evidence>
<keyword evidence="3" id="KW-1185">Reference proteome</keyword>
<dbReference type="InterPro" id="IPR013598">
    <property type="entry name" value="Exportin-1/Importin-b-like"/>
</dbReference>
<accession>A0ABC8QMJ4</accession>
<name>A0ABC8QMJ4_9AQUA</name>
<feature type="domain" description="Exportin-1/Importin-beta-like" evidence="1">
    <location>
        <begin position="7"/>
        <end position="55"/>
    </location>
</feature>
<dbReference type="Proteomes" id="UP001642360">
    <property type="component" value="Unassembled WGS sequence"/>
</dbReference>
<organism evidence="2 3">
    <name type="scientific">Ilex paraguariensis</name>
    <name type="common">yerba mate</name>
    <dbReference type="NCBI Taxonomy" id="185542"/>
    <lineage>
        <taxon>Eukaryota</taxon>
        <taxon>Viridiplantae</taxon>
        <taxon>Streptophyta</taxon>
        <taxon>Embryophyta</taxon>
        <taxon>Tracheophyta</taxon>
        <taxon>Spermatophyta</taxon>
        <taxon>Magnoliopsida</taxon>
        <taxon>eudicotyledons</taxon>
        <taxon>Gunneridae</taxon>
        <taxon>Pentapetalae</taxon>
        <taxon>asterids</taxon>
        <taxon>campanulids</taxon>
        <taxon>Aquifoliales</taxon>
        <taxon>Aquifoliaceae</taxon>
        <taxon>Ilex</taxon>
    </lineage>
</organism>
<dbReference type="Gene3D" id="1.25.10.10">
    <property type="entry name" value="Leucine-rich Repeat Variant"/>
    <property type="match status" value="1"/>
</dbReference>
<proteinExistence type="predicted"/>
<dbReference type="Pfam" id="PF08389">
    <property type="entry name" value="Xpo1"/>
    <property type="match status" value="1"/>
</dbReference>
<dbReference type="AlphaFoldDB" id="A0ABC8QMJ4"/>
<reference evidence="2 3" key="1">
    <citation type="submission" date="2024-02" db="EMBL/GenBank/DDBJ databases">
        <authorList>
            <person name="Vignale AGUSTIN F."/>
            <person name="Sosa J E."/>
            <person name="Modenutti C."/>
        </authorList>
    </citation>
    <scope>NUCLEOTIDE SEQUENCE [LARGE SCALE GENOMIC DNA]</scope>
</reference>
<dbReference type="InterPro" id="IPR011989">
    <property type="entry name" value="ARM-like"/>
</dbReference>
<evidence type="ECO:0000259" key="1">
    <source>
        <dbReference type="Pfam" id="PF08389"/>
    </source>
</evidence>
<sequence>MTNTTCNSEFQLIHELCLYVLSASQRLELIRATLATLHAFFSWIPLGYIFESPLVLVRSVPHVSGHSISDGLEHFFQTNHPDHYLCH</sequence>
<dbReference type="EMBL" id="CAUOFW020000225">
    <property type="protein sequence ID" value="CAK9133881.1"/>
    <property type="molecule type" value="Genomic_DNA"/>
</dbReference>